<reference evidence="5" key="1">
    <citation type="journal article" date="2019" name="Int. J. Syst. Evol. Microbiol.">
        <title>The Global Catalogue of Microorganisms (GCM) 10K type strain sequencing project: providing services to taxonomists for standard genome sequencing and annotation.</title>
        <authorList>
            <consortium name="The Broad Institute Genomics Platform"/>
            <consortium name="The Broad Institute Genome Sequencing Center for Infectious Disease"/>
            <person name="Wu L."/>
            <person name="Ma J."/>
        </authorList>
    </citation>
    <scope>NUCLEOTIDE SEQUENCE [LARGE SCALE GENOMIC DNA]</scope>
    <source>
        <strain evidence="5">S1</strain>
    </source>
</reference>
<dbReference type="RefSeq" id="WP_380163563.1">
    <property type="nucleotide sequence ID" value="NZ_JBHTNU010000004.1"/>
</dbReference>
<accession>A0ABW4CA75</accession>
<dbReference type="InterPro" id="IPR016047">
    <property type="entry name" value="M23ase_b-sheet_dom"/>
</dbReference>
<dbReference type="InterPro" id="IPR050570">
    <property type="entry name" value="Cell_wall_metabolism_enzyme"/>
</dbReference>
<dbReference type="InterPro" id="IPR011055">
    <property type="entry name" value="Dup_hybrid_motif"/>
</dbReference>
<dbReference type="PANTHER" id="PTHR21666">
    <property type="entry name" value="PEPTIDASE-RELATED"/>
    <property type="match status" value="1"/>
</dbReference>
<dbReference type="PANTHER" id="PTHR21666:SF270">
    <property type="entry name" value="MUREIN HYDROLASE ACTIVATOR ENVC"/>
    <property type="match status" value="1"/>
</dbReference>
<proteinExistence type="predicted"/>
<organism evidence="4 5">
    <name type="scientific">Kroppenstedtia sanguinis</name>
    <dbReference type="NCBI Taxonomy" id="1380684"/>
    <lineage>
        <taxon>Bacteria</taxon>
        <taxon>Bacillati</taxon>
        <taxon>Bacillota</taxon>
        <taxon>Bacilli</taxon>
        <taxon>Bacillales</taxon>
        <taxon>Thermoactinomycetaceae</taxon>
        <taxon>Kroppenstedtia</taxon>
    </lineage>
</organism>
<dbReference type="CDD" id="cd12797">
    <property type="entry name" value="M23_peptidase"/>
    <property type="match status" value="1"/>
</dbReference>
<evidence type="ECO:0000256" key="1">
    <source>
        <dbReference type="SAM" id="MobiDB-lite"/>
    </source>
</evidence>
<keyword evidence="5" id="KW-1185">Reference proteome</keyword>
<feature type="transmembrane region" description="Helical" evidence="2">
    <location>
        <begin position="82"/>
        <end position="100"/>
    </location>
</feature>
<feature type="region of interest" description="Disordered" evidence="1">
    <location>
        <begin position="27"/>
        <end position="58"/>
    </location>
</feature>
<evidence type="ECO:0000313" key="4">
    <source>
        <dbReference type="EMBL" id="MFD1426455.1"/>
    </source>
</evidence>
<evidence type="ECO:0000256" key="2">
    <source>
        <dbReference type="SAM" id="Phobius"/>
    </source>
</evidence>
<name>A0ABW4CA75_9BACL</name>
<keyword evidence="2" id="KW-0472">Membrane</keyword>
<dbReference type="Pfam" id="PF01551">
    <property type="entry name" value="Peptidase_M23"/>
    <property type="match status" value="1"/>
</dbReference>
<dbReference type="Gene3D" id="2.70.70.10">
    <property type="entry name" value="Glucose Permease (Domain IIA)"/>
    <property type="match status" value="1"/>
</dbReference>
<dbReference type="EMBL" id="JBHTNU010000004">
    <property type="protein sequence ID" value="MFD1426455.1"/>
    <property type="molecule type" value="Genomic_DNA"/>
</dbReference>
<sequence length="273" mass="31060">MWKRGAVNPMMEWSRGISKRRQDRIRAIREGKELPRGGSGSRYRSQPMLSKKDPEGKWDELPWNRPGVWEKEERKKRKDSRLLIQTFFAFFLMTGAWLIFQSDTPSARQAQVFISEVMNRDYNFQSVARWYEENIGGAPAILPAFREDAGKKEKKPLSWVAPVKGSLVQPFKKGERGVVIRTETGAPVVAAAQGWVVETGEREGLGKTVILRHADGKETWYGWLKEIQVKKKDWVQPRQLVGEVGGRGGDPLLFFALRQGGDFVNPTGVVAFE</sequence>
<dbReference type="SUPFAM" id="SSF51261">
    <property type="entry name" value="Duplicated hybrid motif"/>
    <property type="match status" value="1"/>
</dbReference>
<gene>
    <name evidence="4" type="ORF">ACFQ4Y_05825</name>
</gene>
<protein>
    <submittedName>
        <fullName evidence="4">Peptidoglycan DD-metalloendopeptidase family protein</fullName>
    </submittedName>
</protein>
<keyword evidence="2" id="KW-0812">Transmembrane</keyword>
<evidence type="ECO:0000259" key="3">
    <source>
        <dbReference type="Pfam" id="PF01551"/>
    </source>
</evidence>
<comment type="caution">
    <text evidence="4">The sequence shown here is derived from an EMBL/GenBank/DDBJ whole genome shotgun (WGS) entry which is preliminary data.</text>
</comment>
<dbReference type="Proteomes" id="UP001597282">
    <property type="component" value="Unassembled WGS sequence"/>
</dbReference>
<feature type="domain" description="M23ase beta-sheet core" evidence="3">
    <location>
        <begin position="175"/>
        <end position="266"/>
    </location>
</feature>
<evidence type="ECO:0000313" key="5">
    <source>
        <dbReference type="Proteomes" id="UP001597282"/>
    </source>
</evidence>
<keyword evidence="2" id="KW-1133">Transmembrane helix</keyword>